<proteinExistence type="predicted"/>
<organism evidence="2">
    <name type="scientific">marine sediment metagenome</name>
    <dbReference type="NCBI Taxonomy" id="412755"/>
    <lineage>
        <taxon>unclassified sequences</taxon>
        <taxon>metagenomes</taxon>
        <taxon>ecological metagenomes</taxon>
    </lineage>
</organism>
<dbReference type="Pfam" id="PF04326">
    <property type="entry name" value="SLFN_AlbA_2"/>
    <property type="match status" value="1"/>
</dbReference>
<evidence type="ECO:0000259" key="1">
    <source>
        <dbReference type="Pfam" id="PF04326"/>
    </source>
</evidence>
<gene>
    <name evidence="2" type="ORF">LCGC14_0969390</name>
</gene>
<reference evidence="2" key="1">
    <citation type="journal article" date="2015" name="Nature">
        <title>Complex archaea that bridge the gap between prokaryotes and eukaryotes.</title>
        <authorList>
            <person name="Spang A."/>
            <person name="Saw J.H."/>
            <person name="Jorgensen S.L."/>
            <person name="Zaremba-Niedzwiedzka K."/>
            <person name="Martijn J."/>
            <person name="Lind A.E."/>
            <person name="van Eijk R."/>
            <person name="Schleper C."/>
            <person name="Guy L."/>
            <person name="Ettema T.J."/>
        </authorList>
    </citation>
    <scope>NUCLEOTIDE SEQUENCE</scope>
</reference>
<dbReference type="Gene3D" id="3.30.950.30">
    <property type="entry name" value="Schlafen, AAA domain"/>
    <property type="match status" value="1"/>
</dbReference>
<name>A0A0F9NGK3_9ZZZZ</name>
<sequence length="293" mass="34124">MFNKEFKDIREEDILQIEKEPANFESFEIEYKLNFNGDGVELRRDVVQFANGVLEGYIIFGISDDPIKVIGIDKNEVDKLKIILNDLISKKIDPILSPFPQYHVVPLTKGNYIFIIKIFPKNYGVYGIRQHEDLNHSNYKRYEFYQRMDGSKHQMNIEEIVELIESKSRSKKKYLAVSIHGNNTISKFNDVFISVKGVNKSKRPIVITSYGINLPNHTFNVFILPTHPKLRLINTSLPCKLEDGESCTAFIERLYFEKIIKDEGFKFPIIVKAFLNTNDGRFYSDEIKLKKLK</sequence>
<dbReference type="InterPro" id="IPR038461">
    <property type="entry name" value="Schlafen_AlbA_2_dom_sf"/>
</dbReference>
<protein>
    <recommendedName>
        <fullName evidence="1">Schlafen AlbA-2 domain-containing protein</fullName>
    </recommendedName>
</protein>
<dbReference type="AlphaFoldDB" id="A0A0F9NGK3"/>
<dbReference type="EMBL" id="LAZR01003558">
    <property type="protein sequence ID" value="KKN17084.1"/>
    <property type="molecule type" value="Genomic_DNA"/>
</dbReference>
<evidence type="ECO:0000313" key="2">
    <source>
        <dbReference type="EMBL" id="KKN17084.1"/>
    </source>
</evidence>
<feature type="domain" description="Schlafen AlbA-2" evidence="1">
    <location>
        <begin position="25"/>
        <end position="156"/>
    </location>
</feature>
<accession>A0A0F9NGK3</accession>
<dbReference type="InterPro" id="IPR007421">
    <property type="entry name" value="Schlafen_AlbA_2_dom"/>
</dbReference>
<comment type="caution">
    <text evidence="2">The sequence shown here is derived from an EMBL/GenBank/DDBJ whole genome shotgun (WGS) entry which is preliminary data.</text>
</comment>